<protein>
    <submittedName>
        <fullName evidence="2">Uncharacterized protein</fullName>
    </submittedName>
</protein>
<evidence type="ECO:0000313" key="2">
    <source>
        <dbReference type="EnsemblMetazoa" id="AMEC001893-PA"/>
    </source>
</evidence>
<sequence length="162" mass="17713">MVLAELFRNVKPVGDEVFAAGWVGRLYQTVQQIAPRGAPLIITTPYAINASIHCRSAPSSASTFSNENSFSTPPNPAAPQTAGSGRYHSRRYRSVSAPRKLLPKSHPNSYTERPCTSPSPHCTSSERPPSSTPTRTTFTPSTSNRAQSSTRLVEPPWKHRSH</sequence>
<keyword evidence="3" id="KW-1185">Reference proteome</keyword>
<name>A0A182TGH3_9DIPT</name>
<evidence type="ECO:0000313" key="3">
    <source>
        <dbReference type="Proteomes" id="UP000075902"/>
    </source>
</evidence>
<dbReference type="VEuPathDB" id="VectorBase:AMEC001893"/>
<dbReference type="AlphaFoldDB" id="A0A182TGH3"/>
<proteinExistence type="predicted"/>
<feature type="compositionally biased region" description="Polar residues" evidence="1">
    <location>
        <begin position="57"/>
        <end position="72"/>
    </location>
</feature>
<reference evidence="3" key="1">
    <citation type="submission" date="2014-01" db="EMBL/GenBank/DDBJ databases">
        <title>The Genome Sequence of Anopheles melas CM1001059_A (V2).</title>
        <authorList>
            <consortium name="The Broad Institute Genomics Platform"/>
            <person name="Neafsey D.E."/>
            <person name="Besansky N."/>
            <person name="Howell P."/>
            <person name="Walton C."/>
            <person name="Young S.K."/>
            <person name="Zeng Q."/>
            <person name="Gargeya S."/>
            <person name="Fitzgerald M."/>
            <person name="Haas B."/>
            <person name="Abouelleil A."/>
            <person name="Allen A.W."/>
            <person name="Alvarado L."/>
            <person name="Arachchi H.M."/>
            <person name="Berlin A.M."/>
            <person name="Chapman S.B."/>
            <person name="Gainer-Dewar J."/>
            <person name="Goldberg J."/>
            <person name="Griggs A."/>
            <person name="Gujja S."/>
            <person name="Hansen M."/>
            <person name="Howarth C."/>
            <person name="Imamovic A."/>
            <person name="Ireland A."/>
            <person name="Larimer J."/>
            <person name="McCowan C."/>
            <person name="Murphy C."/>
            <person name="Pearson M."/>
            <person name="Poon T.W."/>
            <person name="Priest M."/>
            <person name="Roberts A."/>
            <person name="Saif S."/>
            <person name="Shea T."/>
            <person name="Sisk P."/>
            <person name="Sykes S."/>
            <person name="Wortman J."/>
            <person name="Nusbaum C."/>
            <person name="Birren B."/>
        </authorList>
    </citation>
    <scope>NUCLEOTIDE SEQUENCE [LARGE SCALE GENOMIC DNA]</scope>
    <source>
        <strain evidence="3">CM1001059</strain>
    </source>
</reference>
<accession>A0A182TGH3</accession>
<feature type="region of interest" description="Disordered" evidence="1">
    <location>
        <begin position="57"/>
        <end position="162"/>
    </location>
</feature>
<dbReference type="EnsemblMetazoa" id="AMEC001893-RA">
    <property type="protein sequence ID" value="AMEC001893-PA"/>
    <property type="gene ID" value="AMEC001893"/>
</dbReference>
<organism evidence="2 3">
    <name type="scientific">Anopheles melas</name>
    <dbReference type="NCBI Taxonomy" id="34690"/>
    <lineage>
        <taxon>Eukaryota</taxon>
        <taxon>Metazoa</taxon>
        <taxon>Ecdysozoa</taxon>
        <taxon>Arthropoda</taxon>
        <taxon>Hexapoda</taxon>
        <taxon>Insecta</taxon>
        <taxon>Pterygota</taxon>
        <taxon>Neoptera</taxon>
        <taxon>Endopterygota</taxon>
        <taxon>Diptera</taxon>
        <taxon>Nematocera</taxon>
        <taxon>Culicoidea</taxon>
        <taxon>Culicidae</taxon>
        <taxon>Anophelinae</taxon>
        <taxon>Anopheles</taxon>
    </lineage>
</organism>
<dbReference type="Proteomes" id="UP000075902">
    <property type="component" value="Unassembled WGS sequence"/>
</dbReference>
<reference evidence="2" key="2">
    <citation type="submission" date="2020-05" db="UniProtKB">
        <authorList>
            <consortium name="EnsemblMetazoa"/>
        </authorList>
    </citation>
    <scope>IDENTIFICATION</scope>
    <source>
        <strain evidence="2">CM1001059</strain>
    </source>
</reference>
<feature type="compositionally biased region" description="Low complexity" evidence="1">
    <location>
        <begin position="114"/>
        <end position="143"/>
    </location>
</feature>
<evidence type="ECO:0000256" key="1">
    <source>
        <dbReference type="SAM" id="MobiDB-lite"/>
    </source>
</evidence>